<dbReference type="EMBL" id="BARU01047908">
    <property type="protein sequence ID" value="GAH91588.1"/>
    <property type="molecule type" value="Genomic_DNA"/>
</dbReference>
<reference evidence="1" key="1">
    <citation type="journal article" date="2014" name="Front. Microbiol.">
        <title>High frequency of phylogenetically diverse reductive dehalogenase-homologous genes in deep subseafloor sedimentary metagenomes.</title>
        <authorList>
            <person name="Kawai M."/>
            <person name="Futagami T."/>
            <person name="Toyoda A."/>
            <person name="Takaki Y."/>
            <person name="Nishi S."/>
            <person name="Hori S."/>
            <person name="Arai W."/>
            <person name="Tsubouchi T."/>
            <person name="Morono Y."/>
            <person name="Uchiyama I."/>
            <person name="Ito T."/>
            <person name="Fujiyama A."/>
            <person name="Inagaki F."/>
            <person name="Takami H."/>
        </authorList>
    </citation>
    <scope>NUCLEOTIDE SEQUENCE</scope>
    <source>
        <strain evidence="1">Expedition CK06-06</strain>
    </source>
</reference>
<gene>
    <name evidence="1" type="ORF">S03H2_71518</name>
</gene>
<feature type="non-terminal residue" evidence="1">
    <location>
        <position position="74"/>
    </location>
</feature>
<name>X1LBT5_9ZZZZ</name>
<evidence type="ECO:0000313" key="1">
    <source>
        <dbReference type="EMBL" id="GAH91588.1"/>
    </source>
</evidence>
<accession>X1LBT5</accession>
<organism evidence="1">
    <name type="scientific">marine sediment metagenome</name>
    <dbReference type="NCBI Taxonomy" id="412755"/>
    <lineage>
        <taxon>unclassified sequences</taxon>
        <taxon>metagenomes</taxon>
        <taxon>ecological metagenomes</taxon>
    </lineage>
</organism>
<evidence type="ECO:0008006" key="2">
    <source>
        <dbReference type="Google" id="ProtNLM"/>
    </source>
</evidence>
<dbReference type="AlphaFoldDB" id="X1LBT5"/>
<protein>
    <recommendedName>
        <fullName evidence="2">Radical SAM core domain-containing protein</fullName>
    </recommendedName>
</protein>
<sequence>MSFNKSKGNMYPWVDFTWNPIRGKCPHGCVYCFMKDWDVGPLRLDEKALEDKLGSGRTIFVGSSTDMWAKAVPH</sequence>
<comment type="caution">
    <text evidence="1">The sequence shown here is derived from an EMBL/GenBank/DDBJ whole genome shotgun (WGS) entry which is preliminary data.</text>
</comment>
<proteinExistence type="predicted"/>